<evidence type="ECO:0000256" key="1">
    <source>
        <dbReference type="ARBA" id="ARBA00022705"/>
    </source>
</evidence>
<dbReference type="Gene3D" id="1.10.287.110">
    <property type="entry name" value="DnaJ domain"/>
    <property type="match status" value="1"/>
</dbReference>
<dbReference type="PRINTS" id="PR00625">
    <property type="entry name" value="JDOMAIN"/>
</dbReference>
<accession>A0A1B7LFB7</accession>
<reference evidence="3 4" key="1">
    <citation type="submission" date="2016-04" db="EMBL/GenBank/DDBJ databases">
        <authorList>
            <person name="Evans L.H."/>
            <person name="Alamgir A."/>
            <person name="Owens N."/>
            <person name="Weber N.D."/>
            <person name="Virtaneva K."/>
            <person name="Barbian K."/>
            <person name="Babar A."/>
            <person name="Rosenke K."/>
        </authorList>
    </citation>
    <scope>NUCLEOTIDE SEQUENCE [LARGE SCALE GENOMIC DNA]</scope>
    <source>
        <strain evidence="3 4">LMa1</strain>
    </source>
</reference>
<keyword evidence="4" id="KW-1185">Reference proteome</keyword>
<dbReference type="PANTHER" id="PTHR43096:SF10">
    <property type="entry name" value="CHAPERONE PROTEIN DNAJ A6, CHLOROPLASTIC"/>
    <property type="match status" value="1"/>
</dbReference>
<sequence>MAFESNFRRKKRKPKVENYYKILGTRANAGPETIKKRYIEAVKAFPPETHPEEFQQIRRAYETLRDPVKRNEYNLLRKYGGQIEDVMNDAFELAEAGKYNQAANLLNQVLTVSPASYQARLALAQISLLQGDESSFQEQFQAAYDVIPEDNKAAFLCIKARMLMETDRVEEAGEVLKEFQSRYPDQVTEHPGLFCDVYLRLGMREEAWAMAQSALPEQDSPSPDDIYLLTNWFHVLFEAEKWQLLSAAQSRMRKFLKSIKDEEDKQMILSILKGESKEYFEAGRFREAAIIMDFAYYLDHRNPRLKEYNHRLQEMARVEKEIHRMQMDIKIFPLLSTYAVEWFYRGFIPDEDIQSLWNIIPPEFNMPPGKDLYNDEMLAESINYLKRKYPLTYRYFQEDWEQMFRERTAHLNRESRRKLR</sequence>
<dbReference type="GO" id="GO:0042026">
    <property type="term" value="P:protein refolding"/>
    <property type="evidence" value="ECO:0007669"/>
    <property type="project" value="TreeGrafter"/>
</dbReference>
<name>A0A1B7LFB7_9FIRM</name>
<dbReference type="GO" id="GO:0006260">
    <property type="term" value="P:DNA replication"/>
    <property type="evidence" value="ECO:0007669"/>
    <property type="project" value="UniProtKB-KW"/>
</dbReference>
<evidence type="ECO:0000259" key="2">
    <source>
        <dbReference type="PROSITE" id="PS50076"/>
    </source>
</evidence>
<dbReference type="InterPro" id="IPR018253">
    <property type="entry name" value="DnaJ_domain_CS"/>
</dbReference>
<dbReference type="Pfam" id="PF14559">
    <property type="entry name" value="TPR_19"/>
    <property type="match status" value="1"/>
</dbReference>
<evidence type="ECO:0000313" key="3">
    <source>
        <dbReference type="EMBL" id="OAT82355.1"/>
    </source>
</evidence>
<dbReference type="PROSITE" id="PS50076">
    <property type="entry name" value="DNAJ_2"/>
    <property type="match status" value="1"/>
</dbReference>
<dbReference type="EMBL" id="LYVF01000137">
    <property type="protein sequence ID" value="OAT82355.1"/>
    <property type="molecule type" value="Genomic_DNA"/>
</dbReference>
<dbReference type="PANTHER" id="PTHR43096">
    <property type="entry name" value="DNAJ HOMOLOG 1, MITOCHONDRIAL-RELATED"/>
    <property type="match status" value="1"/>
</dbReference>
<dbReference type="STRING" id="1838280.A6M21_09430"/>
<dbReference type="Proteomes" id="UP000078532">
    <property type="component" value="Unassembled WGS sequence"/>
</dbReference>
<dbReference type="SUPFAM" id="SSF46565">
    <property type="entry name" value="Chaperone J-domain"/>
    <property type="match status" value="1"/>
</dbReference>
<dbReference type="AlphaFoldDB" id="A0A1B7LFB7"/>
<protein>
    <recommendedName>
        <fullName evidence="2">J domain-containing protein</fullName>
    </recommendedName>
</protein>
<dbReference type="GO" id="GO:0005737">
    <property type="term" value="C:cytoplasm"/>
    <property type="evidence" value="ECO:0007669"/>
    <property type="project" value="TreeGrafter"/>
</dbReference>
<dbReference type="GO" id="GO:0051082">
    <property type="term" value="F:unfolded protein binding"/>
    <property type="evidence" value="ECO:0007669"/>
    <property type="project" value="TreeGrafter"/>
</dbReference>
<feature type="domain" description="J" evidence="2">
    <location>
        <begin position="18"/>
        <end position="77"/>
    </location>
</feature>
<proteinExistence type="predicted"/>
<dbReference type="PROSITE" id="PS00636">
    <property type="entry name" value="DNAJ_1"/>
    <property type="match status" value="1"/>
</dbReference>
<dbReference type="SUPFAM" id="SSF48452">
    <property type="entry name" value="TPR-like"/>
    <property type="match status" value="1"/>
</dbReference>
<dbReference type="InterPro" id="IPR036869">
    <property type="entry name" value="J_dom_sf"/>
</dbReference>
<dbReference type="InterPro" id="IPR011990">
    <property type="entry name" value="TPR-like_helical_dom_sf"/>
</dbReference>
<dbReference type="Pfam" id="PF00226">
    <property type="entry name" value="DnaJ"/>
    <property type="match status" value="1"/>
</dbReference>
<dbReference type="CDD" id="cd06257">
    <property type="entry name" value="DnaJ"/>
    <property type="match status" value="1"/>
</dbReference>
<dbReference type="OrthoDB" id="129696at2"/>
<evidence type="ECO:0000313" key="4">
    <source>
        <dbReference type="Proteomes" id="UP000078532"/>
    </source>
</evidence>
<dbReference type="Gene3D" id="1.25.40.10">
    <property type="entry name" value="Tetratricopeptide repeat domain"/>
    <property type="match status" value="1"/>
</dbReference>
<gene>
    <name evidence="3" type="ORF">A6M21_09430</name>
</gene>
<dbReference type="SMART" id="SM00271">
    <property type="entry name" value="DnaJ"/>
    <property type="match status" value="1"/>
</dbReference>
<dbReference type="RefSeq" id="WP_066667922.1">
    <property type="nucleotide sequence ID" value="NZ_LYVF01000137.1"/>
</dbReference>
<comment type="caution">
    <text evidence="3">The sequence shown here is derived from an EMBL/GenBank/DDBJ whole genome shotgun (WGS) entry which is preliminary data.</text>
</comment>
<keyword evidence="1" id="KW-0235">DNA replication</keyword>
<organism evidence="3 4">
    <name type="scientific">Desulfotomaculum copahuensis</name>
    <dbReference type="NCBI Taxonomy" id="1838280"/>
    <lineage>
        <taxon>Bacteria</taxon>
        <taxon>Bacillati</taxon>
        <taxon>Bacillota</taxon>
        <taxon>Clostridia</taxon>
        <taxon>Eubacteriales</taxon>
        <taxon>Desulfotomaculaceae</taxon>
        <taxon>Desulfotomaculum</taxon>
    </lineage>
</organism>
<dbReference type="InterPro" id="IPR001623">
    <property type="entry name" value="DnaJ_domain"/>
</dbReference>